<feature type="domain" description="Radical SAM core" evidence="6">
    <location>
        <begin position="34"/>
        <end position="183"/>
    </location>
</feature>
<dbReference type="SFLD" id="SFLDF00397">
    <property type="entry name" value="adenosyl-hopene_transferase"/>
    <property type="match status" value="1"/>
</dbReference>
<keyword evidence="2" id="KW-0949">S-adenosyl-L-methionine</keyword>
<evidence type="ECO:0000256" key="5">
    <source>
        <dbReference type="ARBA" id="ARBA00023014"/>
    </source>
</evidence>
<sequence>MGLPLAVTARIGGYTVKRQLSGKKYPLVLMLEPLFRCNLACKGCGKIDYPGEILNQRLSVQQCMDAIDECGAPAVSIAGGEPLLHREMPEIVQGYLAKKKFVILCTNALLLKKKIDDYRPHPFFTWSIHLDGDKAMHDKAVSQDGVYEVAIEAIELAKSKGFRVQVNCTVFDGADSDRLAAFFDEMERRDVEITISPGYAYERAPDQEHFLNRERTKQFFRDVFAKGAGAKRWHFTNSPLFLDFLAGNQQYQCTPWSMPLRNIFGWQRPCYLLNEGYAKTFAELMEETDWDAYGVGKYEKCADCMVHCGFEGTAAADAIKHPLKLAKLAMRGVRTEGAFAPDFALAGARPAVETYTSHVERELARIRAEKPNAKRHVVAAE</sequence>
<keyword evidence="4" id="KW-0408">Iron</keyword>
<keyword evidence="5" id="KW-0411">Iron-sulfur</keyword>
<reference evidence="8" key="1">
    <citation type="journal article" date="2022" name="Toxins">
        <title>Genomic Analysis of Sphingopyxis sp. USTB-05 for Biodegrading Cyanobacterial Hepatotoxins.</title>
        <authorList>
            <person name="Liu C."/>
            <person name="Xu Q."/>
            <person name="Zhao Z."/>
            <person name="Zhang H."/>
            <person name="Liu X."/>
            <person name="Yin C."/>
            <person name="Liu Y."/>
            <person name="Yan H."/>
        </authorList>
    </citation>
    <scope>NUCLEOTIDE SEQUENCE</scope>
    <source>
        <strain evidence="8">NBD5</strain>
    </source>
</reference>
<comment type="cofactor">
    <cofactor evidence="1">
        <name>[4Fe-4S] cluster</name>
        <dbReference type="ChEBI" id="CHEBI:49883"/>
    </cofactor>
</comment>
<dbReference type="InterPro" id="IPR022563">
    <property type="entry name" value="DUF3463"/>
</dbReference>
<feature type="domain" description="DUF3463" evidence="7">
    <location>
        <begin position="193"/>
        <end position="327"/>
    </location>
</feature>
<dbReference type="InterPro" id="IPR058240">
    <property type="entry name" value="rSAM_sf"/>
</dbReference>
<protein>
    <submittedName>
        <fullName evidence="8">Adenosyl-hopene transferase HpnH</fullName>
    </submittedName>
</protein>
<dbReference type="Gene3D" id="3.20.20.70">
    <property type="entry name" value="Aldolase class I"/>
    <property type="match status" value="1"/>
</dbReference>
<name>A0ABY4X457_9SPHN</name>
<gene>
    <name evidence="8" type="primary">hpnH</name>
    <name evidence="8" type="ORF">LHA26_10030</name>
</gene>
<proteinExistence type="predicted"/>
<keyword evidence="3" id="KW-0479">Metal-binding</keyword>
<evidence type="ECO:0000256" key="3">
    <source>
        <dbReference type="ARBA" id="ARBA00022723"/>
    </source>
</evidence>
<dbReference type="CDD" id="cd01335">
    <property type="entry name" value="Radical_SAM"/>
    <property type="match status" value="1"/>
</dbReference>
<dbReference type="SFLD" id="SFLDG01067">
    <property type="entry name" value="SPASM/twitch_domain_containing"/>
    <property type="match status" value="1"/>
</dbReference>
<dbReference type="Pfam" id="PF11946">
    <property type="entry name" value="DUF3463"/>
    <property type="match status" value="1"/>
</dbReference>
<dbReference type="GO" id="GO:0016740">
    <property type="term" value="F:transferase activity"/>
    <property type="evidence" value="ECO:0007669"/>
    <property type="project" value="UniProtKB-KW"/>
</dbReference>
<dbReference type="NCBIfam" id="TIGR03470">
    <property type="entry name" value="HpnH"/>
    <property type="match status" value="1"/>
</dbReference>
<dbReference type="Proteomes" id="UP001056937">
    <property type="component" value="Chromosome 1"/>
</dbReference>
<dbReference type="SFLD" id="SFLDS00029">
    <property type="entry name" value="Radical_SAM"/>
    <property type="match status" value="1"/>
</dbReference>
<evidence type="ECO:0000256" key="1">
    <source>
        <dbReference type="ARBA" id="ARBA00001966"/>
    </source>
</evidence>
<dbReference type="EMBL" id="CP084930">
    <property type="protein sequence ID" value="USI71669.1"/>
    <property type="molecule type" value="Genomic_DNA"/>
</dbReference>
<dbReference type="InterPro" id="IPR017833">
    <property type="entry name" value="Hopanoid_synth-assoc_rSAM_HpnH"/>
</dbReference>
<evidence type="ECO:0000259" key="7">
    <source>
        <dbReference type="Pfam" id="PF11946"/>
    </source>
</evidence>
<keyword evidence="8" id="KW-0808">Transferase</keyword>
<dbReference type="SUPFAM" id="SSF102114">
    <property type="entry name" value="Radical SAM enzymes"/>
    <property type="match status" value="1"/>
</dbReference>
<evidence type="ECO:0000256" key="4">
    <source>
        <dbReference type="ARBA" id="ARBA00023004"/>
    </source>
</evidence>
<dbReference type="PANTHER" id="PTHR11228">
    <property type="entry name" value="RADICAL SAM DOMAIN PROTEIN"/>
    <property type="match status" value="1"/>
</dbReference>
<evidence type="ECO:0000259" key="6">
    <source>
        <dbReference type="Pfam" id="PF04055"/>
    </source>
</evidence>
<organism evidence="8 9">
    <name type="scientific">Sphingomonas morindae</name>
    <dbReference type="NCBI Taxonomy" id="1541170"/>
    <lineage>
        <taxon>Bacteria</taxon>
        <taxon>Pseudomonadati</taxon>
        <taxon>Pseudomonadota</taxon>
        <taxon>Alphaproteobacteria</taxon>
        <taxon>Sphingomonadales</taxon>
        <taxon>Sphingomonadaceae</taxon>
        <taxon>Sphingomonas</taxon>
    </lineage>
</organism>
<dbReference type="PANTHER" id="PTHR11228:SF22">
    <property type="entry name" value="PEPTIDE BIOSYNTHESIS PROTEIN YYDG-RELATED"/>
    <property type="match status" value="1"/>
</dbReference>
<dbReference type="InterPro" id="IPR007197">
    <property type="entry name" value="rSAM"/>
</dbReference>
<dbReference type="InterPro" id="IPR013785">
    <property type="entry name" value="Aldolase_TIM"/>
</dbReference>
<dbReference type="InterPro" id="IPR050377">
    <property type="entry name" value="Radical_SAM_PqqE_MftC-like"/>
</dbReference>
<evidence type="ECO:0000313" key="8">
    <source>
        <dbReference type="EMBL" id="USI71669.1"/>
    </source>
</evidence>
<accession>A0ABY4X457</accession>
<evidence type="ECO:0000313" key="9">
    <source>
        <dbReference type="Proteomes" id="UP001056937"/>
    </source>
</evidence>
<evidence type="ECO:0000256" key="2">
    <source>
        <dbReference type="ARBA" id="ARBA00022691"/>
    </source>
</evidence>
<keyword evidence="9" id="KW-1185">Reference proteome</keyword>
<dbReference type="RefSeq" id="WP_252165482.1">
    <property type="nucleotide sequence ID" value="NZ_CP084930.1"/>
</dbReference>
<dbReference type="Pfam" id="PF04055">
    <property type="entry name" value="Radical_SAM"/>
    <property type="match status" value="1"/>
</dbReference>